<evidence type="ECO:0000256" key="1">
    <source>
        <dbReference type="ARBA" id="ARBA00001913"/>
    </source>
</evidence>
<dbReference type="PROSITE" id="PS00149">
    <property type="entry name" value="SULFATASE_2"/>
    <property type="match status" value="1"/>
</dbReference>
<evidence type="ECO:0000256" key="4">
    <source>
        <dbReference type="ARBA" id="ARBA00022801"/>
    </source>
</evidence>
<dbReference type="Proteomes" id="UP000694888">
    <property type="component" value="Unplaced"/>
</dbReference>
<evidence type="ECO:0000256" key="6">
    <source>
        <dbReference type="SAM" id="SignalP"/>
    </source>
</evidence>
<name>A0ABM0K0F4_APLCA</name>
<dbReference type="InterPro" id="IPR017850">
    <property type="entry name" value="Alkaline_phosphatase_core_sf"/>
</dbReference>
<comment type="cofactor">
    <cofactor evidence="1">
        <name>Ca(2+)</name>
        <dbReference type="ChEBI" id="CHEBI:29108"/>
    </cofactor>
</comment>
<dbReference type="InterPro" id="IPR000917">
    <property type="entry name" value="Sulfatase_N"/>
</dbReference>
<evidence type="ECO:0000256" key="2">
    <source>
        <dbReference type="ARBA" id="ARBA00008779"/>
    </source>
</evidence>
<reference evidence="9" key="1">
    <citation type="submission" date="2025-08" db="UniProtKB">
        <authorList>
            <consortium name="RefSeq"/>
        </authorList>
    </citation>
    <scope>IDENTIFICATION</scope>
</reference>
<accession>A0ABM0K0F4</accession>
<feature type="domain" description="Sulfatase N-terminal" evidence="7">
    <location>
        <begin position="38"/>
        <end position="373"/>
    </location>
</feature>
<dbReference type="Pfam" id="PF00884">
    <property type="entry name" value="Sulfatase"/>
    <property type="match status" value="1"/>
</dbReference>
<dbReference type="InterPro" id="IPR012251">
    <property type="entry name" value="GlcNAc_6-SO4ase"/>
</dbReference>
<gene>
    <name evidence="9" type="primary">LOC101851887</name>
</gene>
<evidence type="ECO:0000259" key="7">
    <source>
        <dbReference type="Pfam" id="PF00884"/>
    </source>
</evidence>
<feature type="chain" id="PRO_5045428674" evidence="6">
    <location>
        <begin position="36"/>
        <end position="517"/>
    </location>
</feature>
<keyword evidence="5" id="KW-0325">Glycoprotein</keyword>
<dbReference type="PANTHER" id="PTHR43108:SF8">
    <property type="entry name" value="SD21168P"/>
    <property type="match status" value="1"/>
</dbReference>
<dbReference type="PIRSF" id="PIRSF036666">
    <property type="entry name" value="G6S"/>
    <property type="match status" value="1"/>
</dbReference>
<dbReference type="PANTHER" id="PTHR43108">
    <property type="entry name" value="N-ACETYLGLUCOSAMINE-6-SULFATASE FAMILY MEMBER"/>
    <property type="match status" value="1"/>
</dbReference>
<dbReference type="PROSITE" id="PS00523">
    <property type="entry name" value="SULFATASE_1"/>
    <property type="match status" value="1"/>
</dbReference>
<dbReference type="Gene3D" id="3.40.720.10">
    <property type="entry name" value="Alkaline Phosphatase, subunit A"/>
    <property type="match status" value="1"/>
</dbReference>
<protein>
    <submittedName>
        <fullName evidence="9">N-acetylglucosamine-6-sulfatase isoform X2</fullName>
    </submittedName>
</protein>
<dbReference type="RefSeq" id="XP_005105831.2">
    <property type="nucleotide sequence ID" value="XM_005105774.3"/>
</dbReference>
<evidence type="ECO:0000313" key="9">
    <source>
        <dbReference type="RefSeq" id="XP_005105831.2"/>
    </source>
</evidence>
<proteinExistence type="inferred from homology"/>
<dbReference type="GeneID" id="101851887"/>
<keyword evidence="3 6" id="KW-0732">Signal</keyword>
<sequence length="517" mass="58089">MVDAAGCQLRRCSKMSSIVLYALLFFTLSVTVSQSKQPNIVFVLTDDQDVALFGYSPMPKAKALIGDVGKTFTNMFVSSPLCCPSRSSILTGKYVHNHLASNNSLTGNCSSPSWQKGPEQEAFPVYLKKSGYKTFFSGKYLNQYGQPGAGGVEHIPPGWDDWHGLVGNSRYYNYSLSVNGKEEKHGDDYKSDYLTDIIHRRALDFLNKQNGDSPFFLMLSTPACHEPFDSAPQFLKNFTGDKAPRTKHFNIHGTDKHWLIEQTITPMPNDTITMIDDYFRSRWRTLLSVDDMIEGVVNKLKAMGELDNTYIFFSSDNGYHLGQFSLPYDKRQLYDFDIRVPLMVRGPNITANSTSQESIMNIDLAPTFVDITGQKVPPDFDGASFLGLLGGQPHEFRATVLVEYHGEHSKKVPRCPKLSNRGVSNCDAHCVCEDAWNNTYGCIRYETQKESYKYCALQDHANFVEVYDMKNDPYELKNIAKTAPPELLTKLSEELANLSLCSGATCHKKMRSLEGLN</sequence>
<comment type="similarity">
    <text evidence="2">Belongs to the sulfatase family.</text>
</comment>
<evidence type="ECO:0000256" key="3">
    <source>
        <dbReference type="ARBA" id="ARBA00022729"/>
    </source>
</evidence>
<dbReference type="SUPFAM" id="SSF53649">
    <property type="entry name" value="Alkaline phosphatase-like"/>
    <property type="match status" value="1"/>
</dbReference>
<evidence type="ECO:0000256" key="5">
    <source>
        <dbReference type="ARBA" id="ARBA00023180"/>
    </source>
</evidence>
<feature type="signal peptide" evidence="6">
    <location>
        <begin position="1"/>
        <end position="35"/>
    </location>
</feature>
<keyword evidence="4" id="KW-0378">Hydrolase</keyword>
<dbReference type="CDD" id="cd16147">
    <property type="entry name" value="G6S"/>
    <property type="match status" value="1"/>
</dbReference>
<dbReference type="InterPro" id="IPR024607">
    <property type="entry name" value="Sulfatase_CS"/>
</dbReference>
<organism evidence="8 9">
    <name type="scientific">Aplysia californica</name>
    <name type="common">California sea hare</name>
    <dbReference type="NCBI Taxonomy" id="6500"/>
    <lineage>
        <taxon>Eukaryota</taxon>
        <taxon>Metazoa</taxon>
        <taxon>Spiralia</taxon>
        <taxon>Lophotrochozoa</taxon>
        <taxon>Mollusca</taxon>
        <taxon>Gastropoda</taxon>
        <taxon>Heterobranchia</taxon>
        <taxon>Euthyneura</taxon>
        <taxon>Tectipleura</taxon>
        <taxon>Aplysiida</taxon>
        <taxon>Aplysioidea</taxon>
        <taxon>Aplysiidae</taxon>
        <taxon>Aplysia</taxon>
    </lineage>
</organism>
<keyword evidence="8" id="KW-1185">Reference proteome</keyword>
<evidence type="ECO:0000313" key="8">
    <source>
        <dbReference type="Proteomes" id="UP000694888"/>
    </source>
</evidence>